<dbReference type="InterPro" id="IPR036388">
    <property type="entry name" value="WH-like_DNA-bd_sf"/>
</dbReference>
<gene>
    <name evidence="6" type="ORF">KPL78_13380</name>
</gene>
<dbReference type="CDD" id="cd05466">
    <property type="entry name" value="PBP2_LTTR_substrate"/>
    <property type="match status" value="1"/>
</dbReference>
<dbReference type="PROSITE" id="PS50931">
    <property type="entry name" value="HTH_LYSR"/>
    <property type="match status" value="1"/>
</dbReference>
<evidence type="ECO:0000313" key="7">
    <source>
        <dbReference type="Proteomes" id="UP001196565"/>
    </source>
</evidence>
<dbReference type="InterPro" id="IPR000847">
    <property type="entry name" value="LysR_HTH_N"/>
</dbReference>
<dbReference type="Pfam" id="PF00126">
    <property type="entry name" value="HTH_1"/>
    <property type="match status" value="1"/>
</dbReference>
<comment type="caution">
    <text evidence="6">The sequence shown here is derived from an EMBL/GenBank/DDBJ whole genome shotgun (WGS) entry which is preliminary data.</text>
</comment>
<dbReference type="Pfam" id="PF03466">
    <property type="entry name" value="LysR_substrate"/>
    <property type="match status" value="1"/>
</dbReference>
<accession>A0ABS7A9S4</accession>
<comment type="similarity">
    <text evidence="1">Belongs to the LysR transcriptional regulatory family.</text>
</comment>
<dbReference type="PANTHER" id="PTHR30419:SF30">
    <property type="entry name" value="LYSR FAMILY TRANSCRIPTIONAL REGULATOR"/>
    <property type="match status" value="1"/>
</dbReference>
<dbReference type="InterPro" id="IPR005119">
    <property type="entry name" value="LysR_subst-bd"/>
</dbReference>
<dbReference type="InterPro" id="IPR036390">
    <property type="entry name" value="WH_DNA-bd_sf"/>
</dbReference>
<evidence type="ECO:0000256" key="1">
    <source>
        <dbReference type="ARBA" id="ARBA00009437"/>
    </source>
</evidence>
<feature type="domain" description="HTH lysR-type" evidence="5">
    <location>
        <begin position="2"/>
        <end position="59"/>
    </location>
</feature>
<organism evidence="6 7">
    <name type="scientific">Roseomonas alba</name>
    <dbReference type="NCBI Taxonomy" id="2846776"/>
    <lineage>
        <taxon>Bacteria</taxon>
        <taxon>Pseudomonadati</taxon>
        <taxon>Pseudomonadota</taxon>
        <taxon>Alphaproteobacteria</taxon>
        <taxon>Acetobacterales</taxon>
        <taxon>Roseomonadaceae</taxon>
        <taxon>Roseomonas</taxon>
    </lineage>
</organism>
<dbReference type="SUPFAM" id="SSF53850">
    <property type="entry name" value="Periplasmic binding protein-like II"/>
    <property type="match status" value="1"/>
</dbReference>
<dbReference type="Proteomes" id="UP001196565">
    <property type="component" value="Unassembled WGS sequence"/>
</dbReference>
<keyword evidence="3" id="KW-0238">DNA-binding</keyword>
<dbReference type="PRINTS" id="PR00039">
    <property type="entry name" value="HTHLYSR"/>
</dbReference>
<evidence type="ECO:0000256" key="4">
    <source>
        <dbReference type="ARBA" id="ARBA00023163"/>
    </source>
</evidence>
<evidence type="ECO:0000256" key="2">
    <source>
        <dbReference type="ARBA" id="ARBA00023015"/>
    </source>
</evidence>
<dbReference type="InterPro" id="IPR050950">
    <property type="entry name" value="HTH-type_LysR_regulators"/>
</dbReference>
<keyword evidence="2" id="KW-0805">Transcription regulation</keyword>
<keyword evidence="7" id="KW-1185">Reference proteome</keyword>
<proteinExistence type="inferred from homology"/>
<sequence>MFEMRDLRLVLAISEHGTMVRAARVLRVAQPALTRQLASLESRLRGPLFERTPRGMLPTDLGRTVIAEATVILDRLKQLDSRAAEVRGDQVRDLTIVAGAFMAETLAMVAASRMLALYPRVRVRLNAANWAEVPAALHAREATLGLFDLRSLGEDPAFEVERLRPHPGVFVVRQGHPLLTLDGIGLPDIMAYPMVFIGRVPTEVHAPLAAARAVARQAGWMHPAFPALVHESPTAMLRAAIHSDAIAGTTLSVAAPWLRCGEVAAIRWREPWMSVLPGIVRLRNAPMPEAETAFLDLLRAADREAADEAEAWCAAQGLSAACA</sequence>
<evidence type="ECO:0000256" key="3">
    <source>
        <dbReference type="ARBA" id="ARBA00023125"/>
    </source>
</evidence>
<dbReference type="Gene3D" id="1.10.10.10">
    <property type="entry name" value="Winged helix-like DNA-binding domain superfamily/Winged helix DNA-binding domain"/>
    <property type="match status" value="1"/>
</dbReference>
<evidence type="ECO:0000259" key="5">
    <source>
        <dbReference type="PROSITE" id="PS50931"/>
    </source>
</evidence>
<evidence type="ECO:0000313" key="6">
    <source>
        <dbReference type="EMBL" id="MBW6398850.1"/>
    </source>
</evidence>
<keyword evidence="4" id="KW-0804">Transcription</keyword>
<protein>
    <submittedName>
        <fullName evidence="6">LysR family transcriptional regulator</fullName>
    </submittedName>
</protein>
<dbReference type="EMBL" id="JAHYBZ010000004">
    <property type="protein sequence ID" value="MBW6398850.1"/>
    <property type="molecule type" value="Genomic_DNA"/>
</dbReference>
<dbReference type="Gene3D" id="3.40.190.290">
    <property type="match status" value="1"/>
</dbReference>
<name>A0ABS7A9S4_9PROT</name>
<reference evidence="6 7" key="1">
    <citation type="submission" date="2021-07" db="EMBL/GenBank/DDBJ databases">
        <authorList>
            <person name="So Y."/>
        </authorList>
    </citation>
    <scope>NUCLEOTIDE SEQUENCE [LARGE SCALE GENOMIC DNA]</scope>
    <source>
        <strain evidence="6 7">HJA6</strain>
    </source>
</reference>
<dbReference type="PANTHER" id="PTHR30419">
    <property type="entry name" value="HTH-TYPE TRANSCRIPTIONAL REGULATOR YBHD"/>
    <property type="match status" value="1"/>
</dbReference>
<dbReference type="SUPFAM" id="SSF46785">
    <property type="entry name" value="Winged helix' DNA-binding domain"/>
    <property type="match status" value="1"/>
</dbReference>